<name>A0A0S2FA40_LYSAN</name>
<evidence type="ECO:0000259" key="1">
    <source>
        <dbReference type="Pfam" id="PF03435"/>
    </source>
</evidence>
<dbReference type="RefSeq" id="WP_057917734.1">
    <property type="nucleotide sequence ID" value="NZ_CP011129.1"/>
</dbReference>
<sequence>MSINPVAAPNSQATQNRRVAVFGAYGHTGRFVISRLRERGWVPVACGRDAGRLAALDDAFPGIDRFVASVDDPGSLDRAFAGTVAVINCAGPFSDTAVPVVEAALRAKVHYLDTVAEQQPALALFERYDEAAKAAGIVIVPAMAFYGGLADLLATSAMGDWDAADEILIAVGLDSWHPTNGTRVTGERNKARRVVVSNGALDFVADPAPTRDWAFQAPFGTQDVVGVPLSEIILISKHLRSSEVHSFLNLVSLKDVRDPSTPAPVAADSSGRSAQVFLVEVMVRKGEVQRHASAQGRDIYAVSAPLIVEAMERIVDGRRTRTGTVAAGEAFDAADFLAALAPEHLALA</sequence>
<reference evidence="2 3" key="1">
    <citation type="journal article" date="2015" name="BMC Genomics">
        <title>Comparative genomics and metabolic profiling of the genus Lysobacter.</title>
        <authorList>
            <person name="de Bruijn I."/>
            <person name="Cheng X."/>
            <person name="de Jager V."/>
            <person name="Exposito R.G."/>
            <person name="Watrous J."/>
            <person name="Patel N."/>
            <person name="Postma J."/>
            <person name="Dorrestein P.C."/>
            <person name="Kobayashi D."/>
            <person name="Raaijmakers J.M."/>
        </authorList>
    </citation>
    <scope>NUCLEOTIDE SEQUENCE [LARGE SCALE GENOMIC DNA]</scope>
    <source>
        <strain evidence="2 3">76</strain>
    </source>
</reference>
<dbReference type="PANTHER" id="PTHR43781">
    <property type="entry name" value="SACCHAROPINE DEHYDROGENASE"/>
    <property type="match status" value="1"/>
</dbReference>
<dbReference type="PANTHER" id="PTHR43781:SF1">
    <property type="entry name" value="SACCHAROPINE DEHYDROGENASE"/>
    <property type="match status" value="1"/>
</dbReference>
<dbReference type="SUPFAM" id="SSF51735">
    <property type="entry name" value="NAD(P)-binding Rossmann-fold domains"/>
    <property type="match status" value="1"/>
</dbReference>
<dbReference type="STRING" id="84531.LA76x_2282"/>
<keyword evidence="3" id="KW-1185">Reference proteome</keyword>
<dbReference type="eggNOG" id="COG3268">
    <property type="taxonomic scope" value="Bacteria"/>
</dbReference>
<dbReference type="InterPro" id="IPR036291">
    <property type="entry name" value="NAD(P)-bd_dom_sf"/>
</dbReference>
<dbReference type="EMBL" id="CP011129">
    <property type="protein sequence ID" value="ALN80415.1"/>
    <property type="molecule type" value="Genomic_DNA"/>
</dbReference>
<dbReference type="AlphaFoldDB" id="A0A0S2FA40"/>
<dbReference type="InterPro" id="IPR005097">
    <property type="entry name" value="Sacchrp_dh_NADP-bd"/>
</dbReference>
<evidence type="ECO:0000313" key="3">
    <source>
        <dbReference type="Proteomes" id="UP000060787"/>
    </source>
</evidence>
<dbReference type="Proteomes" id="UP000060787">
    <property type="component" value="Chromosome"/>
</dbReference>
<protein>
    <submittedName>
        <fullName evidence="2">Saccharopine dehydrogenase family protein</fullName>
    </submittedName>
</protein>
<organism evidence="2 3">
    <name type="scientific">Lysobacter antibioticus</name>
    <dbReference type="NCBI Taxonomy" id="84531"/>
    <lineage>
        <taxon>Bacteria</taxon>
        <taxon>Pseudomonadati</taxon>
        <taxon>Pseudomonadota</taxon>
        <taxon>Gammaproteobacteria</taxon>
        <taxon>Lysobacterales</taxon>
        <taxon>Lysobacteraceae</taxon>
        <taxon>Lysobacter</taxon>
    </lineage>
</organism>
<accession>A0A0S2FA40</accession>
<dbReference type="KEGG" id="lab:LA76x_2282"/>
<dbReference type="Gene3D" id="3.40.50.720">
    <property type="entry name" value="NAD(P)-binding Rossmann-like Domain"/>
    <property type="match status" value="1"/>
</dbReference>
<proteinExistence type="predicted"/>
<feature type="domain" description="Saccharopine dehydrogenase NADP binding" evidence="1">
    <location>
        <begin position="19"/>
        <end position="140"/>
    </location>
</feature>
<dbReference type="PATRIC" id="fig|84531.8.peg.2293"/>
<dbReference type="Pfam" id="PF03435">
    <property type="entry name" value="Sacchrp_dh_NADP"/>
    <property type="match status" value="1"/>
</dbReference>
<evidence type="ECO:0000313" key="2">
    <source>
        <dbReference type="EMBL" id="ALN80415.1"/>
    </source>
</evidence>
<gene>
    <name evidence="2" type="ORF">LA76x_2282</name>
</gene>